<reference evidence="1 2" key="1">
    <citation type="submission" date="2016-10" db="EMBL/GenBank/DDBJ databases">
        <authorList>
            <person name="de Groot N.N."/>
        </authorList>
    </citation>
    <scope>NUCLEOTIDE SEQUENCE [LARGE SCALE GENOMIC DNA]</scope>
    <source>
        <strain evidence="1 2">DSM 6059</strain>
    </source>
</reference>
<dbReference type="RefSeq" id="WP_281247180.1">
    <property type="nucleotide sequence ID" value="NZ_FOLO01000043.1"/>
</dbReference>
<gene>
    <name evidence="1" type="ORF">SAMN02745724_03974</name>
</gene>
<dbReference type="EMBL" id="FOLO01000043">
    <property type="protein sequence ID" value="SFD24417.1"/>
    <property type="molecule type" value="Genomic_DNA"/>
</dbReference>
<evidence type="ECO:0000313" key="1">
    <source>
        <dbReference type="EMBL" id="SFD24417.1"/>
    </source>
</evidence>
<dbReference type="AlphaFoldDB" id="A0A1I1QQX6"/>
<protein>
    <submittedName>
        <fullName evidence="1">Uncharacterized protein</fullName>
    </submittedName>
</protein>
<accession>A0A1I1QQX6</accession>
<name>A0A1I1QQX6_9GAMM</name>
<sequence length="43" mass="4727">MNRSTSRGISLSSIAFAVVVLAVSAWFNQASAMQVEQNIYFCE</sequence>
<evidence type="ECO:0000313" key="2">
    <source>
        <dbReference type="Proteomes" id="UP000198862"/>
    </source>
</evidence>
<proteinExistence type="predicted"/>
<organism evidence="1 2">
    <name type="scientific">Pseudoalteromonas denitrificans DSM 6059</name>
    <dbReference type="NCBI Taxonomy" id="1123010"/>
    <lineage>
        <taxon>Bacteria</taxon>
        <taxon>Pseudomonadati</taxon>
        <taxon>Pseudomonadota</taxon>
        <taxon>Gammaproteobacteria</taxon>
        <taxon>Alteromonadales</taxon>
        <taxon>Pseudoalteromonadaceae</taxon>
        <taxon>Pseudoalteromonas</taxon>
    </lineage>
</organism>
<dbReference type="Proteomes" id="UP000198862">
    <property type="component" value="Unassembled WGS sequence"/>
</dbReference>
<keyword evidence="2" id="KW-1185">Reference proteome</keyword>